<keyword evidence="2" id="KW-1185">Reference proteome</keyword>
<dbReference type="RefSeq" id="XP_008467789.1">
    <property type="nucleotide sequence ID" value="XM_008469567.3"/>
</dbReference>
<feature type="region of interest" description="Disordered" evidence="1">
    <location>
        <begin position="204"/>
        <end position="230"/>
    </location>
</feature>
<dbReference type="STRING" id="121845.A0A1S3CU77"/>
<dbReference type="KEGG" id="dci:103505240"/>
<evidence type="ECO:0000256" key="1">
    <source>
        <dbReference type="SAM" id="MobiDB-lite"/>
    </source>
</evidence>
<accession>A0A1S3CU77</accession>
<evidence type="ECO:0000313" key="2">
    <source>
        <dbReference type="Proteomes" id="UP000079169"/>
    </source>
</evidence>
<evidence type="ECO:0000313" key="3">
    <source>
        <dbReference type="RefSeq" id="XP_008467789.1"/>
    </source>
</evidence>
<protein>
    <submittedName>
        <fullName evidence="3">Armadillo repeat-containing protein 1-like</fullName>
    </submittedName>
</protein>
<organism evidence="2 3">
    <name type="scientific">Diaphorina citri</name>
    <name type="common">Asian citrus psyllid</name>
    <dbReference type="NCBI Taxonomy" id="121845"/>
    <lineage>
        <taxon>Eukaryota</taxon>
        <taxon>Metazoa</taxon>
        <taxon>Ecdysozoa</taxon>
        <taxon>Arthropoda</taxon>
        <taxon>Hexapoda</taxon>
        <taxon>Insecta</taxon>
        <taxon>Pterygota</taxon>
        <taxon>Neoptera</taxon>
        <taxon>Paraneoptera</taxon>
        <taxon>Hemiptera</taxon>
        <taxon>Sternorrhyncha</taxon>
        <taxon>Psylloidea</taxon>
        <taxon>Psyllidae</taxon>
        <taxon>Diaphorininae</taxon>
        <taxon>Diaphorina</taxon>
    </lineage>
</organism>
<sequence>MASLDDYKEMAKDWNRHTEMLKDQSCMDFLVYSLDTDDDTILEKTLDILKLFIENEKSHSMLKSYFSLIENIRLIEKRNNISSEIKQLAQDLHTKLYNVSNVTHNSPKKSPFSSVQNTFVFHIEGLYSQNEIDLERAVIRLRGVISIQTDVEHQRCIVRTTPSIDQYKIAQQIVDNTRMRPRLVAKNKNQQEIFIDILKPKKLDESEEESSDQDLPAYLPEEDEDDDDSSYHPKSILSFQYFRDNASTLIHSAARLINSFYC</sequence>
<dbReference type="PaxDb" id="121845-A0A1S3CU77"/>
<dbReference type="GeneID" id="103505240"/>
<dbReference type="PANTHER" id="PTHR28592:SF1">
    <property type="entry name" value="ARMADILLO REPEAT-CONTAINING PROTEIN 1"/>
    <property type="match status" value="1"/>
</dbReference>
<gene>
    <name evidence="3" type="primary">LOC103505240</name>
</gene>
<dbReference type="PANTHER" id="PTHR28592">
    <property type="entry name" value="ARMADILLO REPEAT-CONTAINING PROTEIN 1"/>
    <property type="match status" value="1"/>
</dbReference>
<dbReference type="OMA" id="VTRNKFN"/>
<dbReference type="AlphaFoldDB" id="A0A1S3CU77"/>
<reference evidence="3" key="1">
    <citation type="submission" date="2025-08" db="UniProtKB">
        <authorList>
            <consortium name="RefSeq"/>
        </authorList>
    </citation>
    <scope>IDENTIFICATION</scope>
</reference>
<dbReference type="Proteomes" id="UP000079169">
    <property type="component" value="Unplaced"/>
</dbReference>
<name>A0A1S3CU77_DIACI</name>
<proteinExistence type="predicted"/>